<evidence type="ECO:0000313" key="5">
    <source>
        <dbReference type="Proteomes" id="UP000199423"/>
    </source>
</evidence>
<keyword evidence="2" id="KW-0201">Cytochrome c-type biogenesis</keyword>
<dbReference type="GO" id="GO:0005886">
    <property type="term" value="C:plasma membrane"/>
    <property type="evidence" value="ECO:0007669"/>
    <property type="project" value="TreeGrafter"/>
</dbReference>
<dbReference type="RefSeq" id="WP_092869695.1">
    <property type="nucleotide sequence ID" value="NZ_FPCH01000005.1"/>
</dbReference>
<dbReference type="STRING" id="51670.SAMN04488557_4203"/>
<dbReference type="OrthoDB" id="9815847at2"/>
<feature type="compositionally biased region" description="Low complexity" evidence="3">
    <location>
        <begin position="293"/>
        <end position="308"/>
    </location>
</feature>
<feature type="region of interest" description="Disordered" evidence="3">
    <location>
        <begin position="280"/>
        <end position="308"/>
    </location>
</feature>
<proteinExistence type="predicted"/>
<dbReference type="AlphaFoldDB" id="A0A1I7NWY6"/>
<organism evidence="4 5">
    <name type="scientific">Hyphomicrobium facile</name>
    <dbReference type="NCBI Taxonomy" id="51670"/>
    <lineage>
        <taxon>Bacteria</taxon>
        <taxon>Pseudomonadati</taxon>
        <taxon>Pseudomonadota</taxon>
        <taxon>Alphaproteobacteria</taxon>
        <taxon>Hyphomicrobiales</taxon>
        <taxon>Hyphomicrobiaceae</taxon>
        <taxon>Hyphomicrobium</taxon>
    </lineage>
</organism>
<comment type="subcellular location">
    <subcellularLocation>
        <location evidence="1">Cell envelope</location>
    </subcellularLocation>
</comment>
<dbReference type="SMART" id="SM00028">
    <property type="entry name" value="TPR"/>
    <property type="match status" value="3"/>
</dbReference>
<accession>A0A1I7NWY6</accession>
<dbReference type="Gene3D" id="1.25.40.10">
    <property type="entry name" value="Tetratricopeptide repeat domain"/>
    <property type="match status" value="1"/>
</dbReference>
<dbReference type="InterPro" id="IPR017560">
    <property type="entry name" value="Cyt_c_biogenesis_CcmI"/>
</dbReference>
<evidence type="ECO:0000256" key="2">
    <source>
        <dbReference type="ARBA" id="ARBA00022748"/>
    </source>
</evidence>
<sequence>MVFWILVAGLVAAVTLAITRPLMRPSSRATDSAGPDIAVYKDQLKEIDSDEARGTLGAAEAESARAEIARRILRVSQDHPKAGSHARDPERNRFVVPVSIATAIALPIASLGLYLTYGAPGMPAQPLSERLAEASNANKPNDLVAKVEERLRDHPEDGTGWDVIAPVYYAMGRYADAATAYQNAIRLIGESPKRLQGFANARIHIENGVVPEDARKALERIIVLAPDSSIEPRIWLALAKEQDGRVSDAAADYRKLIAEAPADAPWRKVIEERLANIGKGIGSPPAGDGNQGAGSNAGTAPSSATPAANPEAAAIMAMNPEERQAFIARMVDSLAARLKSDGNDAAGWVKLIRAYEILGRRDDAIKALTDARANLKGNQDGLAEVEHLARQLGLGS</sequence>
<evidence type="ECO:0000313" key="4">
    <source>
        <dbReference type="EMBL" id="SFV39176.1"/>
    </source>
</evidence>
<dbReference type="GO" id="GO:0017004">
    <property type="term" value="P:cytochrome complex assembly"/>
    <property type="evidence" value="ECO:0007669"/>
    <property type="project" value="UniProtKB-KW"/>
</dbReference>
<dbReference type="NCBIfam" id="TIGR03142">
    <property type="entry name" value="cytochro_ccmI"/>
    <property type="match status" value="1"/>
</dbReference>
<dbReference type="Proteomes" id="UP000199423">
    <property type="component" value="Unassembled WGS sequence"/>
</dbReference>
<gene>
    <name evidence="4" type="ORF">SAMN04488557_4203</name>
</gene>
<evidence type="ECO:0000256" key="3">
    <source>
        <dbReference type="SAM" id="MobiDB-lite"/>
    </source>
</evidence>
<dbReference type="PANTHER" id="PTHR47870:SF1">
    <property type="entry name" value="CYTOCHROME C-TYPE BIOGENESIS PROTEIN CCMH"/>
    <property type="match status" value="1"/>
</dbReference>
<dbReference type="InterPro" id="IPR019734">
    <property type="entry name" value="TPR_rpt"/>
</dbReference>
<dbReference type="SUPFAM" id="SSF48452">
    <property type="entry name" value="TPR-like"/>
    <property type="match status" value="1"/>
</dbReference>
<keyword evidence="5" id="KW-1185">Reference proteome</keyword>
<reference evidence="5" key="1">
    <citation type="submission" date="2016-10" db="EMBL/GenBank/DDBJ databases">
        <authorList>
            <person name="Varghese N."/>
            <person name="Submissions S."/>
        </authorList>
    </citation>
    <scope>NUCLEOTIDE SEQUENCE [LARGE SCALE GENOMIC DNA]</scope>
    <source>
        <strain evidence="5">DSM 1565</strain>
    </source>
</reference>
<dbReference type="GO" id="GO:0030313">
    <property type="term" value="C:cell envelope"/>
    <property type="evidence" value="ECO:0007669"/>
    <property type="project" value="UniProtKB-SubCell"/>
</dbReference>
<evidence type="ECO:0000256" key="1">
    <source>
        <dbReference type="ARBA" id="ARBA00004196"/>
    </source>
</evidence>
<dbReference type="EMBL" id="FPCH01000005">
    <property type="protein sequence ID" value="SFV39176.1"/>
    <property type="molecule type" value="Genomic_DNA"/>
</dbReference>
<protein>
    <submittedName>
        <fullName evidence="4">Cytochrome c-type biogenesis protein CcmH</fullName>
    </submittedName>
</protein>
<name>A0A1I7NWY6_9HYPH</name>
<dbReference type="InterPro" id="IPR051263">
    <property type="entry name" value="C-type_cytochrome_biogenesis"/>
</dbReference>
<dbReference type="PANTHER" id="PTHR47870">
    <property type="entry name" value="CYTOCHROME C-TYPE BIOGENESIS PROTEIN CCMH"/>
    <property type="match status" value="1"/>
</dbReference>
<dbReference type="InterPro" id="IPR011990">
    <property type="entry name" value="TPR-like_helical_dom_sf"/>
</dbReference>